<gene>
    <name evidence="2" type="ORF">AAFF_G00169160</name>
</gene>
<reference evidence="2" key="1">
    <citation type="journal article" date="2023" name="Science">
        <title>Genome structures resolve the early diversification of teleost fishes.</title>
        <authorList>
            <person name="Parey E."/>
            <person name="Louis A."/>
            <person name="Montfort J."/>
            <person name="Bouchez O."/>
            <person name="Roques C."/>
            <person name="Iampietro C."/>
            <person name="Lluch J."/>
            <person name="Castinel A."/>
            <person name="Donnadieu C."/>
            <person name="Desvignes T."/>
            <person name="Floi Bucao C."/>
            <person name="Jouanno E."/>
            <person name="Wen M."/>
            <person name="Mejri S."/>
            <person name="Dirks R."/>
            <person name="Jansen H."/>
            <person name="Henkel C."/>
            <person name="Chen W.J."/>
            <person name="Zahm M."/>
            <person name="Cabau C."/>
            <person name="Klopp C."/>
            <person name="Thompson A.W."/>
            <person name="Robinson-Rechavi M."/>
            <person name="Braasch I."/>
            <person name="Lecointre G."/>
            <person name="Bobe J."/>
            <person name="Postlethwait J.H."/>
            <person name="Berthelot C."/>
            <person name="Roest Crollius H."/>
            <person name="Guiguen Y."/>
        </authorList>
    </citation>
    <scope>NUCLEOTIDE SEQUENCE</scope>
    <source>
        <strain evidence="2">NC1722</strain>
    </source>
</reference>
<comment type="caution">
    <text evidence="2">The sequence shown here is derived from an EMBL/GenBank/DDBJ whole genome shotgun (WGS) entry which is preliminary data.</text>
</comment>
<organism evidence="2 3">
    <name type="scientific">Aldrovandia affinis</name>
    <dbReference type="NCBI Taxonomy" id="143900"/>
    <lineage>
        <taxon>Eukaryota</taxon>
        <taxon>Metazoa</taxon>
        <taxon>Chordata</taxon>
        <taxon>Craniata</taxon>
        <taxon>Vertebrata</taxon>
        <taxon>Euteleostomi</taxon>
        <taxon>Actinopterygii</taxon>
        <taxon>Neopterygii</taxon>
        <taxon>Teleostei</taxon>
        <taxon>Notacanthiformes</taxon>
        <taxon>Halosauridae</taxon>
        <taxon>Aldrovandia</taxon>
    </lineage>
</organism>
<protein>
    <recommendedName>
        <fullName evidence="1">Dedicator of cytokinesis TPR repeats region domain-containing protein</fullName>
    </recommendedName>
</protein>
<accession>A0AAD7VXG6</accession>
<proteinExistence type="predicted"/>
<dbReference type="AlphaFoldDB" id="A0AAD7VXG6"/>
<evidence type="ECO:0000259" key="1">
    <source>
        <dbReference type="Pfam" id="PF23554"/>
    </source>
</evidence>
<evidence type="ECO:0000313" key="2">
    <source>
        <dbReference type="EMBL" id="KAJ8350980.1"/>
    </source>
</evidence>
<keyword evidence="3" id="KW-1185">Reference proteome</keyword>
<dbReference type="EMBL" id="JAINUG010002262">
    <property type="protein sequence ID" value="KAJ8350980.1"/>
    <property type="molecule type" value="Genomic_DNA"/>
</dbReference>
<feature type="domain" description="Dedicator of cytokinesis TPR repeats region" evidence="1">
    <location>
        <begin position="17"/>
        <end position="88"/>
    </location>
</feature>
<evidence type="ECO:0000313" key="3">
    <source>
        <dbReference type="Proteomes" id="UP001221898"/>
    </source>
</evidence>
<dbReference type="InterPro" id="IPR056372">
    <property type="entry name" value="TPR_DOCK"/>
</dbReference>
<name>A0AAD7VXG6_9TELE</name>
<sequence length="175" mass="19530">MSVEAQPPPQSNKVGIFIKVLKWHVDRIADAEHQDHIQQVLRQQSTSLNTSSSPSPLLLATGGQNEEEFRCCVHELFMSIRFFLSQGEQSDQPCHPDPGKARLIRLQNPIQSPGSGLRREIPSVTPPSRTAIIYGRANSGWQCTRLLIRKMRGLFPKTALPIVMSLPAVFHRASS</sequence>
<dbReference type="Pfam" id="PF23554">
    <property type="entry name" value="TPR_DOCK"/>
    <property type="match status" value="1"/>
</dbReference>
<dbReference type="Proteomes" id="UP001221898">
    <property type="component" value="Unassembled WGS sequence"/>
</dbReference>